<feature type="domain" description="HTH luxR-type" evidence="4">
    <location>
        <begin position="196"/>
        <end position="261"/>
    </location>
</feature>
<dbReference type="SUPFAM" id="SSF46894">
    <property type="entry name" value="C-terminal effector domain of the bipartite response regulators"/>
    <property type="match status" value="1"/>
</dbReference>
<keyword evidence="3" id="KW-0804">Transcription</keyword>
<dbReference type="GO" id="GO:0006355">
    <property type="term" value="P:regulation of DNA-templated transcription"/>
    <property type="evidence" value="ECO:0007669"/>
    <property type="project" value="InterPro"/>
</dbReference>
<dbReference type="GO" id="GO:0003677">
    <property type="term" value="F:DNA binding"/>
    <property type="evidence" value="ECO:0007669"/>
    <property type="project" value="UniProtKB-KW"/>
</dbReference>
<sequence length="277" mass="30256">MAVPIDTAERRLGQAIAALGTNGFAACFYAWLRHGLDCDNATMLAYFQDRRPEILYVCAAATEVHENLENAYLPGAYLLDPFHDLHVRKVPPGLYRLREIAPDAFTRNEYYAAYYRATTLIDEIAYVSYPAPGVSVHVCLGRDAGSGRPFSAGNIGLARKLEPIARELCIRQWSALTSSGDYADATIAGRVIAAMRARHAISLSPRQAEVALLILRGHSSVSIGLRLGISPQTVKVFRRQLYRKCNISSTAELFALVMPLLSEPPPKTGPAPTPDAA</sequence>
<evidence type="ECO:0000259" key="4">
    <source>
        <dbReference type="PROSITE" id="PS50043"/>
    </source>
</evidence>
<dbReference type="PROSITE" id="PS50043">
    <property type="entry name" value="HTH_LUXR_2"/>
    <property type="match status" value="1"/>
</dbReference>
<dbReference type="Proteomes" id="UP000248916">
    <property type="component" value="Unassembled WGS sequence"/>
</dbReference>
<dbReference type="InterPro" id="IPR036388">
    <property type="entry name" value="WH-like_DNA-bd_sf"/>
</dbReference>
<keyword evidence="6" id="KW-1185">Reference proteome</keyword>
<dbReference type="InterPro" id="IPR016032">
    <property type="entry name" value="Sig_transdc_resp-reg_C-effctor"/>
</dbReference>
<dbReference type="OrthoDB" id="343383at2"/>
<evidence type="ECO:0000256" key="2">
    <source>
        <dbReference type="ARBA" id="ARBA00023125"/>
    </source>
</evidence>
<dbReference type="InterPro" id="IPR000792">
    <property type="entry name" value="Tscrpt_reg_LuxR_C"/>
</dbReference>
<proteinExistence type="predicted"/>
<dbReference type="RefSeq" id="WP_111539216.1">
    <property type="nucleotide sequence ID" value="NZ_QKZL01000050.1"/>
</dbReference>
<evidence type="ECO:0000256" key="3">
    <source>
        <dbReference type="ARBA" id="ARBA00023163"/>
    </source>
</evidence>
<keyword evidence="2" id="KW-0238">DNA-binding</keyword>
<dbReference type="SMART" id="SM00421">
    <property type="entry name" value="HTH_LUXR"/>
    <property type="match status" value="1"/>
</dbReference>
<reference evidence="5 6" key="1">
    <citation type="submission" date="2018-06" db="EMBL/GenBank/DDBJ databases">
        <title>Genomic Encyclopedia of Archaeal and Bacterial Type Strains, Phase II (KMG-II): from individual species to whole genera.</title>
        <authorList>
            <person name="Goeker M."/>
        </authorList>
    </citation>
    <scope>NUCLEOTIDE SEQUENCE [LARGE SCALE GENOMIC DNA]</scope>
    <source>
        <strain evidence="5 6">DSM 22009</strain>
    </source>
</reference>
<evidence type="ECO:0000313" key="5">
    <source>
        <dbReference type="EMBL" id="PZX10290.1"/>
    </source>
</evidence>
<dbReference type="PRINTS" id="PR00038">
    <property type="entry name" value="HTHLUXR"/>
</dbReference>
<dbReference type="PANTHER" id="PTHR44688:SF16">
    <property type="entry name" value="DNA-BINDING TRANSCRIPTIONAL ACTIVATOR DEVR_DOSR"/>
    <property type="match status" value="1"/>
</dbReference>
<evidence type="ECO:0000256" key="1">
    <source>
        <dbReference type="ARBA" id="ARBA00023015"/>
    </source>
</evidence>
<evidence type="ECO:0000313" key="6">
    <source>
        <dbReference type="Proteomes" id="UP000248916"/>
    </source>
</evidence>
<gene>
    <name evidence="5" type="ORF">LX81_04278</name>
</gene>
<dbReference type="AlphaFoldDB" id="A0A2W7MQS1"/>
<organism evidence="5 6">
    <name type="scientific">Palleronia aestuarii</name>
    <dbReference type="NCBI Taxonomy" id="568105"/>
    <lineage>
        <taxon>Bacteria</taxon>
        <taxon>Pseudomonadati</taxon>
        <taxon>Pseudomonadota</taxon>
        <taxon>Alphaproteobacteria</taxon>
        <taxon>Rhodobacterales</taxon>
        <taxon>Roseobacteraceae</taxon>
        <taxon>Palleronia</taxon>
    </lineage>
</organism>
<dbReference type="CDD" id="cd06170">
    <property type="entry name" value="LuxR_C_like"/>
    <property type="match status" value="1"/>
</dbReference>
<protein>
    <submittedName>
        <fullName evidence="5">Regulatory LuxR family protein</fullName>
    </submittedName>
</protein>
<keyword evidence="1" id="KW-0805">Transcription regulation</keyword>
<dbReference type="PANTHER" id="PTHR44688">
    <property type="entry name" value="DNA-BINDING TRANSCRIPTIONAL ACTIVATOR DEVR_DOSR"/>
    <property type="match status" value="1"/>
</dbReference>
<dbReference type="EMBL" id="QKZL01000050">
    <property type="protein sequence ID" value="PZX10290.1"/>
    <property type="molecule type" value="Genomic_DNA"/>
</dbReference>
<name>A0A2W7MQS1_9RHOB</name>
<dbReference type="Pfam" id="PF00196">
    <property type="entry name" value="GerE"/>
    <property type="match status" value="1"/>
</dbReference>
<accession>A0A2W7MQS1</accession>
<comment type="caution">
    <text evidence="5">The sequence shown here is derived from an EMBL/GenBank/DDBJ whole genome shotgun (WGS) entry which is preliminary data.</text>
</comment>
<dbReference type="Gene3D" id="1.10.10.10">
    <property type="entry name" value="Winged helix-like DNA-binding domain superfamily/Winged helix DNA-binding domain"/>
    <property type="match status" value="1"/>
</dbReference>